<feature type="coiled-coil region" evidence="1">
    <location>
        <begin position="16"/>
        <end position="43"/>
    </location>
</feature>
<organism evidence="2 3">
    <name type="scientific">Dulcicalothrix desertica PCC 7102</name>
    <dbReference type="NCBI Taxonomy" id="232991"/>
    <lineage>
        <taxon>Bacteria</taxon>
        <taxon>Bacillati</taxon>
        <taxon>Cyanobacteriota</taxon>
        <taxon>Cyanophyceae</taxon>
        <taxon>Nostocales</taxon>
        <taxon>Calotrichaceae</taxon>
        <taxon>Dulcicalothrix</taxon>
    </lineage>
</organism>
<comment type="caution">
    <text evidence="2">The sequence shown here is derived from an EMBL/GenBank/DDBJ whole genome shotgun (WGS) entry which is preliminary data.</text>
</comment>
<evidence type="ECO:0000256" key="1">
    <source>
        <dbReference type="SAM" id="Coils"/>
    </source>
</evidence>
<gene>
    <name evidence="2" type="ORF">DSM106972_046900</name>
</gene>
<dbReference type="EMBL" id="RSCL01000011">
    <property type="protein sequence ID" value="RUT04462.1"/>
    <property type="molecule type" value="Genomic_DNA"/>
</dbReference>
<dbReference type="AlphaFoldDB" id="A0A433VEC0"/>
<keyword evidence="1" id="KW-0175">Coiled coil</keyword>
<dbReference type="RefSeq" id="WP_127083044.1">
    <property type="nucleotide sequence ID" value="NZ_RSCL01000011.1"/>
</dbReference>
<sequence>MTDKLDANNSFTKEHIRLLSRQLDEMYKDMKAERREIALWEEEQEFSILGVMELFSTDIQGYAEQAILNTSDVSLNSKNVNHLRQLNVFNIDYFTKWYFQNLEMYPQTQKYVEQLDHLRLLLIDYLGSSSHS</sequence>
<protein>
    <submittedName>
        <fullName evidence="2">Uncharacterized protein</fullName>
    </submittedName>
</protein>
<name>A0A433VEC0_9CYAN</name>
<dbReference type="OrthoDB" id="514598at2"/>
<evidence type="ECO:0000313" key="3">
    <source>
        <dbReference type="Proteomes" id="UP000271624"/>
    </source>
</evidence>
<accession>A0A433VEC0</accession>
<keyword evidence="3" id="KW-1185">Reference proteome</keyword>
<proteinExistence type="predicted"/>
<reference evidence="2" key="1">
    <citation type="submission" date="2018-12" db="EMBL/GenBank/DDBJ databases">
        <authorList>
            <person name="Will S."/>
            <person name="Neumann-Schaal M."/>
            <person name="Henke P."/>
        </authorList>
    </citation>
    <scope>NUCLEOTIDE SEQUENCE</scope>
    <source>
        <strain evidence="2">PCC 7102</strain>
    </source>
</reference>
<dbReference type="Proteomes" id="UP000271624">
    <property type="component" value="Unassembled WGS sequence"/>
</dbReference>
<reference evidence="2" key="2">
    <citation type="journal article" date="2019" name="Genome Biol. Evol.">
        <title>Day and night: Metabolic profiles and evolutionary relationships of six axenic non-marine cyanobacteria.</title>
        <authorList>
            <person name="Will S.E."/>
            <person name="Henke P."/>
            <person name="Boedeker C."/>
            <person name="Huang S."/>
            <person name="Brinkmann H."/>
            <person name="Rohde M."/>
            <person name="Jarek M."/>
            <person name="Friedl T."/>
            <person name="Seufert S."/>
            <person name="Schumacher M."/>
            <person name="Overmann J."/>
            <person name="Neumann-Schaal M."/>
            <person name="Petersen J."/>
        </authorList>
    </citation>
    <scope>NUCLEOTIDE SEQUENCE [LARGE SCALE GENOMIC DNA]</scope>
    <source>
        <strain evidence="2">PCC 7102</strain>
    </source>
</reference>
<evidence type="ECO:0000313" key="2">
    <source>
        <dbReference type="EMBL" id="RUT04462.1"/>
    </source>
</evidence>